<reference evidence="3" key="1">
    <citation type="submission" date="2009-11" db="EMBL/GenBank/DDBJ databases">
        <title>The complete chromosome 1 of Sphaerobacter thermophilus DSM 20745.</title>
        <authorList>
            <person name="Lucas S."/>
            <person name="Copeland A."/>
            <person name="Lapidus A."/>
            <person name="Glavina del Rio T."/>
            <person name="Dalin E."/>
            <person name="Tice H."/>
            <person name="Bruce D."/>
            <person name="Goodwin L."/>
            <person name="Pitluck S."/>
            <person name="Kyrpides N."/>
            <person name="Mavromatis K."/>
            <person name="Ivanova N."/>
            <person name="Mikhailova N."/>
            <person name="LaButti K.M."/>
            <person name="Clum A."/>
            <person name="Sun H.I."/>
            <person name="Brettin T."/>
            <person name="Detter J.C."/>
            <person name="Han C."/>
            <person name="Larimer F."/>
            <person name="Land M."/>
            <person name="Hauser L."/>
            <person name="Markowitz V."/>
            <person name="Cheng J.F."/>
            <person name="Hugenholtz P."/>
            <person name="Woyke T."/>
            <person name="Wu D."/>
            <person name="Steenblock K."/>
            <person name="Schneider S."/>
            <person name="Pukall R."/>
            <person name="Goeker M."/>
            <person name="Klenk H.P."/>
            <person name="Eisen J.A."/>
        </authorList>
    </citation>
    <scope>NUCLEOTIDE SEQUENCE [LARGE SCALE GENOMIC DNA]</scope>
    <source>
        <strain evidence="3">ATCC 49802 / DSM 20745 / S 6022</strain>
    </source>
</reference>
<keyword evidence="3" id="KW-1185">Reference proteome</keyword>
<reference evidence="2 3" key="2">
    <citation type="journal article" date="2010" name="Stand. Genomic Sci.">
        <title>Complete genome sequence of Desulfohalobium retbaense type strain (HR(100)).</title>
        <authorList>
            <person name="Spring S."/>
            <person name="Nolan M."/>
            <person name="Lapidus A."/>
            <person name="Glavina Del Rio T."/>
            <person name="Copeland A."/>
            <person name="Tice H."/>
            <person name="Cheng J.F."/>
            <person name="Lucas S."/>
            <person name="Land M."/>
            <person name="Chen F."/>
            <person name="Bruce D."/>
            <person name="Goodwin L."/>
            <person name="Pitluck S."/>
            <person name="Ivanova N."/>
            <person name="Mavromatis K."/>
            <person name="Mikhailova N."/>
            <person name="Pati A."/>
            <person name="Chen A."/>
            <person name="Palaniappan K."/>
            <person name="Hauser L."/>
            <person name="Chang Y.J."/>
            <person name="Jeffries C.D."/>
            <person name="Munk C."/>
            <person name="Kiss H."/>
            <person name="Chain P."/>
            <person name="Han C."/>
            <person name="Brettin T."/>
            <person name="Detter J.C."/>
            <person name="Schuler E."/>
            <person name="Goker M."/>
            <person name="Rohde M."/>
            <person name="Bristow J."/>
            <person name="Eisen J.A."/>
            <person name="Markowitz V."/>
            <person name="Hugenholtz P."/>
            <person name="Kyrpides N.C."/>
            <person name="Klenk H.P."/>
        </authorList>
    </citation>
    <scope>NUCLEOTIDE SEQUENCE [LARGE SCALE GENOMIC DNA]</scope>
    <source>
        <strain evidence="3">ATCC 49802 / DSM 20745 / S 6022</strain>
    </source>
</reference>
<proteinExistence type="inferred from homology"/>
<dbReference type="InParanoid" id="D1C6Y8"/>
<evidence type="ECO:0000313" key="2">
    <source>
        <dbReference type="EMBL" id="ACZ37749.1"/>
    </source>
</evidence>
<dbReference type="PROSITE" id="PS01125">
    <property type="entry name" value="ROK"/>
    <property type="match status" value="1"/>
</dbReference>
<dbReference type="Gene3D" id="3.30.420.40">
    <property type="match status" value="2"/>
</dbReference>
<evidence type="ECO:0000313" key="3">
    <source>
        <dbReference type="Proteomes" id="UP000002027"/>
    </source>
</evidence>
<accession>D1C6Y8</accession>
<dbReference type="AlphaFoldDB" id="D1C6Y8"/>
<dbReference type="InterPro" id="IPR043129">
    <property type="entry name" value="ATPase_NBD"/>
</dbReference>
<dbReference type="InterPro" id="IPR000600">
    <property type="entry name" value="ROK"/>
</dbReference>
<sequence>MSDAAIAVDLGGTNIRAALVTRDGAIRHLIRRPTLAQEGPEAVIDRIVALITEVADREGADTSIPVGLSAPGPLNPIAGVVYFATNMPGWDDIPIRDILQQRTQRAVMIGNDGNNAALGEAMFGVARGVQHMIYIALGTGVGGGIISHGQLIEGTRGLGGEVGHVSIDPSGPRCHCGGIGCVEAYAAGWAIARDGELLVHSERSRTIAEIAAGGPITAAVVAEAARAGDPAARAVYERAGRALGVGLAGFVNLFNPEMIVLGGGVAESADLLLDALRETLPRYAMAQIYPDVRIERSALRAHTGIVGAAARVFYTESGNLGAPSA</sequence>
<evidence type="ECO:0000256" key="1">
    <source>
        <dbReference type="ARBA" id="ARBA00006479"/>
    </source>
</evidence>
<dbReference type="EMBL" id="CP001823">
    <property type="protein sequence ID" value="ACZ37749.1"/>
    <property type="molecule type" value="Genomic_DNA"/>
</dbReference>
<dbReference type="eggNOG" id="COG1940">
    <property type="taxonomic scope" value="Bacteria"/>
</dbReference>
<organism evidence="2 3">
    <name type="scientific">Sphaerobacter thermophilus (strain ATCC 49802 / DSM 20745 / KCCM 41009 / NCIMB 13125 / S 6022)</name>
    <dbReference type="NCBI Taxonomy" id="479434"/>
    <lineage>
        <taxon>Bacteria</taxon>
        <taxon>Pseudomonadati</taxon>
        <taxon>Thermomicrobiota</taxon>
        <taxon>Thermomicrobia</taxon>
        <taxon>Sphaerobacterales</taxon>
        <taxon>Sphaerobacterineae</taxon>
        <taxon>Sphaerobacteraceae</taxon>
        <taxon>Sphaerobacter</taxon>
    </lineage>
</organism>
<dbReference type="STRING" id="479434.Sthe_0310"/>
<dbReference type="PANTHER" id="PTHR18964">
    <property type="entry name" value="ROK (REPRESSOR, ORF, KINASE) FAMILY"/>
    <property type="match status" value="1"/>
</dbReference>
<dbReference type="KEGG" id="sti:Sthe_0310"/>
<dbReference type="InterPro" id="IPR049874">
    <property type="entry name" value="ROK_cs"/>
</dbReference>
<protein>
    <submittedName>
        <fullName evidence="2">ROK family protein</fullName>
    </submittedName>
</protein>
<comment type="similarity">
    <text evidence="1">Belongs to the ROK (NagC/XylR) family.</text>
</comment>
<name>D1C6Y8_SPHTD</name>
<dbReference type="RefSeq" id="WP_012870797.1">
    <property type="nucleotide sequence ID" value="NC_013523.1"/>
</dbReference>
<dbReference type="SUPFAM" id="SSF53067">
    <property type="entry name" value="Actin-like ATPase domain"/>
    <property type="match status" value="1"/>
</dbReference>
<dbReference type="OrthoDB" id="9795247at2"/>
<dbReference type="HOGENOM" id="CLU_036604_0_4_0"/>
<gene>
    <name evidence="2" type="ordered locus">Sthe_0310</name>
</gene>
<dbReference type="PANTHER" id="PTHR18964:SF149">
    <property type="entry name" value="BIFUNCTIONAL UDP-N-ACETYLGLUCOSAMINE 2-EPIMERASE_N-ACETYLMANNOSAMINE KINASE"/>
    <property type="match status" value="1"/>
</dbReference>
<dbReference type="Pfam" id="PF00480">
    <property type="entry name" value="ROK"/>
    <property type="match status" value="1"/>
</dbReference>
<dbReference type="Proteomes" id="UP000002027">
    <property type="component" value="Chromosome 1"/>
</dbReference>